<evidence type="ECO:0000313" key="2">
    <source>
        <dbReference type="EMBL" id="PRC93814.1"/>
    </source>
</evidence>
<dbReference type="PANTHER" id="PTHR35870">
    <property type="entry name" value="PROTEIN, PUTATIVE (AFU_ORTHOLOGUE AFUA_5G03330)-RELATED"/>
    <property type="match status" value="1"/>
</dbReference>
<dbReference type="Proteomes" id="UP000237839">
    <property type="component" value="Unassembled WGS sequence"/>
</dbReference>
<dbReference type="AlphaFoldDB" id="A0A2S9H1F2"/>
<accession>A0A2S9H1F2</accession>
<dbReference type="PANTHER" id="PTHR35870:SF1">
    <property type="entry name" value="PROTEIN, PUTATIVE (AFU_ORTHOLOGUE AFUA_5G03330)-RELATED"/>
    <property type="match status" value="1"/>
</dbReference>
<proteinExistence type="predicted"/>
<name>A0A2S9H1F2_9BURK</name>
<evidence type="ECO:0000256" key="1">
    <source>
        <dbReference type="ARBA" id="ARBA00023002"/>
    </source>
</evidence>
<dbReference type="GO" id="GO:0016491">
    <property type="term" value="F:oxidoreductase activity"/>
    <property type="evidence" value="ECO:0007669"/>
    <property type="project" value="UniProtKB-KW"/>
</dbReference>
<dbReference type="InterPro" id="IPR025337">
    <property type="entry name" value="Questin_oxidase-like"/>
</dbReference>
<dbReference type="Pfam" id="PF14027">
    <property type="entry name" value="Questin_oxidase"/>
    <property type="match status" value="1"/>
</dbReference>
<keyword evidence="3" id="KW-1185">Reference proteome</keyword>
<gene>
    <name evidence="2" type="ORF">S2091_1423</name>
</gene>
<reference evidence="2 3" key="1">
    <citation type="submission" date="2018-02" db="EMBL/GenBank/DDBJ databases">
        <title>Solimicrobium silvestre gen. nov., sp. nov., isolated from alpine forest soil.</title>
        <authorList>
            <person name="Margesin R."/>
            <person name="Albuquerque L."/>
            <person name="Zhang D.-C."/>
            <person name="Froufe H.J.C."/>
            <person name="Severino R."/>
            <person name="Roxo I."/>
            <person name="Egas C."/>
            <person name="Da Costa M.S."/>
        </authorList>
    </citation>
    <scope>NUCLEOTIDE SEQUENCE [LARGE SCALE GENOMIC DNA]</scope>
    <source>
        <strain evidence="2 3">S20-91</strain>
    </source>
</reference>
<dbReference type="OrthoDB" id="6457937at2"/>
<evidence type="ECO:0000313" key="3">
    <source>
        <dbReference type="Proteomes" id="UP000237839"/>
    </source>
</evidence>
<keyword evidence="1" id="KW-0560">Oxidoreductase</keyword>
<evidence type="ECO:0008006" key="4">
    <source>
        <dbReference type="Google" id="ProtNLM"/>
    </source>
</evidence>
<protein>
    <recommendedName>
        <fullName evidence="4">Questin oxidase family protein</fullName>
    </recommendedName>
</protein>
<comment type="caution">
    <text evidence="2">The sequence shown here is derived from an EMBL/GenBank/DDBJ whole genome shotgun (WGS) entry which is preliminary data.</text>
</comment>
<dbReference type="EMBL" id="PUGF01000005">
    <property type="protein sequence ID" value="PRC93814.1"/>
    <property type="molecule type" value="Genomic_DNA"/>
</dbReference>
<dbReference type="RefSeq" id="WP_105531101.1">
    <property type="nucleotide sequence ID" value="NZ_PUGF01000005.1"/>
</dbReference>
<sequence length="345" mass="38170">MHIKLSTLGEMLESQSSFLLDPEGFSNHGPMVLIALAKMGASEQQLRTYLTNSNQENRFHSELAQAKKLSITQQTWPQQLNQTDNFSQLQIFFKNWITQTSADQVLIEVLNQIPAAPASVAFHAIIRLAYGLEVNHSGEIAAGLAALVVGNLPISIEFRNKEPAANVLDGLAALSTEMKGFDTQEINITDRIRAVVADPRFARTVPAMPLHDDLLDEMAKTAIVIYSQTHNFTALHMVTGLHAARLVFSRLPISLIKQFMPSLWLAYCAAYASIGAPQIAPKILTAEPTAAPSKHLNNQPWEALFAQTLNSQRDHMIKMIYTCHQEYLRDPSPLYLDSANAILAS</sequence>
<organism evidence="2 3">
    <name type="scientific">Solimicrobium silvestre</name>
    <dbReference type="NCBI Taxonomy" id="2099400"/>
    <lineage>
        <taxon>Bacteria</taxon>
        <taxon>Pseudomonadati</taxon>
        <taxon>Pseudomonadota</taxon>
        <taxon>Betaproteobacteria</taxon>
        <taxon>Burkholderiales</taxon>
        <taxon>Oxalobacteraceae</taxon>
        <taxon>Solimicrobium</taxon>
    </lineage>
</organism>